<organism evidence="1 2">
    <name type="scientific">Winogradskyella phage Peternella_1</name>
    <dbReference type="NCBI Taxonomy" id="2745699"/>
    <lineage>
        <taxon>Viruses</taxon>
        <taxon>Duplodnaviria</taxon>
        <taxon>Heunggongvirae</taxon>
        <taxon>Uroviricota</taxon>
        <taxon>Caudoviricetes</taxon>
        <taxon>Winoviridae</taxon>
        <taxon>Peternellavirus</taxon>
        <taxon>Peternellavirus peternella</taxon>
    </lineage>
</organism>
<keyword evidence="2" id="KW-1185">Reference proteome</keyword>
<name>A0A8E4ZE25_9CAUD</name>
<dbReference type="EMBL" id="MT732475">
    <property type="protein sequence ID" value="QQV91567.1"/>
    <property type="molecule type" value="Genomic_DNA"/>
</dbReference>
<evidence type="ECO:0000313" key="1">
    <source>
        <dbReference type="EMBL" id="QQV91567.1"/>
    </source>
</evidence>
<proteinExistence type="predicted"/>
<dbReference type="Proteomes" id="UP000693777">
    <property type="component" value="Segment"/>
</dbReference>
<protein>
    <submittedName>
        <fullName evidence="1">Uncharacterized protein</fullName>
    </submittedName>
</protein>
<reference evidence="1" key="1">
    <citation type="submission" date="2020-07" db="EMBL/GenBank/DDBJ databases">
        <title>Highly diverse flavobacterial phages as mortality factor during North Sea spring blooms.</title>
        <authorList>
            <person name="Bartlau N."/>
            <person name="Wichels A."/>
            <person name="Krohne G."/>
            <person name="Adriaenssens E.M."/>
            <person name="Heins A."/>
            <person name="Fuchs B.M."/>
            <person name="Amann R."/>
            <person name="Moraru C."/>
        </authorList>
    </citation>
    <scope>NUCLEOTIDE SEQUENCE</scope>
</reference>
<sequence length="56" mass="6807">MKKTINVIQCYVSEDEHFFCWNKKGKLSMQCDKQCNVCFRFERNNKKMQITNEPNK</sequence>
<evidence type="ECO:0000313" key="2">
    <source>
        <dbReference type="Proteomes" id="UP000693777"/>
    </source>
</evidence>
<accession>A0A8E4ZE25</accession>
<gene>
    <name evidence="1" type="ORF">Peternella1_31</name>
</gene>